<evidence type="ECO:0000259" key="15">
    <source>
        <dbReference type="PROSITE" id="PS50262"/>
    </source>
</evidence>
<dbReference type="GO" id="GO:0005886">
    <property type="term" value="C:plasma membrane"/>
    <property type="evidence" value="ECO:0007669"/>
    <property type="project" value="UniProtKB-SubCell"/>
</dbReference>
<keyword evidence="12 13" id="KW-0807">Transducer</keyword>
<evidence type="ECO:0000256" key="3">
    <source>
        <dbReference type="ARBA" id="ARBA00022606"/>
    </source>
</evidence>
<name>A0AAV7AXC9_ENGPU</name>
<dbReference type="PROSITE" id="PS50262">
    <property type="entry name" value="G_PROTEIN_RECEP_F1_2"/>
    <property type="match status" value="1"/>
</dbReference>
<dbReference type="FunFam" id="1.20.1070.10:FF:000010">
    <property type="entry name" value="Olfactory receptor"/>
    <property type="match status" value="1"/>
</dbReference>
<keyword evidence="11" id="KW-0325">Glycoprotein</keyword>
<keyword evidence="4 13" id="KW-0812">Transmembrane</keyword>
<dbReference type="AlphaFoldDB" id="A0AAV7AXC9"/>
<feature type="transmembrane region" description="Helical" evidence="14">
    <location>
        <begin position="139"/>
        <end position="160"/>
    </location>
</feature>
<dbReference type="Gene3D" id="1.20.1070.10">
    <property type="entry name" value="Rhodopsin 7-helix transmembrane proteins"/>
    <property type="match status" value="1"/>
</dbReference>
<feature type="domain" description="G-protein coupled receptors family 1 profile" evidence="15">
    <location>
        <begin position="38"/>
        <end position="287"/>
    </location>
</feature>
<evidence type="ECO:0000256" key="12">
    <source>
        <dbReference type="ARBA" id="ARBA00023224"/>
    </source>
</evidence>
<comment type="subcellular location">
    <subcellularLocation>
        <location evidence="1 14">Cell membrane</location>
        <topology evidence="1 14">Multi-pass membrane protein</topology>
    </subcellularLocation>
</comment>
<keyword evidence="8 14" id="KW-0472">Membrane</keyword>
<evidence type="ECO:0000313" key="16">
    <source>
        <dbReference type="EMBL" id="KAG8565837.1"/>
    </source>
</evidence>
<dbReference type="GO" id="GO:0004984">
    <property type="term" value="F:olfactory receptor activity"/>
    <property type="evidence" value="ECO:0007669"/>
    <property type="project" value="InterPro"/>
</dbReference>
<protein>
    <recommendedName>
        <fullName evidence="14">Olfactory receptor</fullName>
    </recommendedName>
</protein>
<gene>
    <name evidence="16" type="ORF">GDO81_012985</name>
</gene>
<dbReference type="InterPro" id="IPR017452">
    <property type="entry name" value="GPCR_Rhodpsn_7TM"/>
</dbReference>
<dbReference type="PANTHER" id="PTHR24242">
    <property type="entry name" value="G-PROTEIN COUPLED RECEPTOR"/>
    <property type="match status" value="1"/>
</dbReference>
<dbReference type="InterPro" id="IPR050939">
    <property type="entry name" value="Olfactory_GPCR1"/>
</dbReference>
<keyword evidence="9" id="KW-1015">Disulfide bond</keyword>
<evidence type="ECO:0000256" key="9">
    <source>
        <dbReference type="ARBA" id="ARBA00023157"/>
    </source>
</evidence>
<evidence type="ECO:0000313" key="17">
    <source>
        <dbReference type="Proteomes" id="UP000824782"/>
    </source>
</evidence>
<keyword evidence="7 13" id="KW-0297">G-protein coupled receptor</keyword>
<dbReference type="InterPro" id="IPR000276">
    <property type="entry name" value="GPCR_Rhodpsn"/>
</dbReference>
<comment type="caution">
    <text evidence="16">The sequence shown here is derived from an EMBL/GenBank/DDBJ whole genome shotgun (WGS) entry which is preliminary data.</text>
</comment>
<dbReference type="PANTHER" id="PTHR24242:SF411">
    <property type="entry name" value="OLFACTORY RECEPTOR"/>
    <property type="match status" value="1"/>
</dbReference>
<keyword evidence="17" id="KW-1185">Reference proteome</keyword>
<reference evidence="16" key="1">
    <citation type="thesis" date="2020" institute="ProQuest LLC" country="789 East Eisenhower Parkway, Ann Arbor, MI, USA">
        <title>Comparative Genomics and Chromosome Evolution.</title>
        <authorList>
            <person name="Mudd A.B."/>
        </authorList>
    </citation>
    <scope>NUCLEOTIDE SEQUENCE</scope>
    <source>
        <strain evidence="16">237g6f4</strain>
        <tissue evidence="16">Blood</tissue>
    </source>
</reference>
<evidence type="ECO:0000256" key="1">
    <source>
        <dbReference type="ARBA" id="ARBA00004651"/>
    </source>
</evidence>
<dbReference type="PRINTS" id="PR00237">
    <property type="entry name" value="GPCRRHODOPSN"/>
</dbReference>
<feature type="transmembrane region" description="Helical" evidence="14">
    <location>
        <begin position="235"/>
        <end position="258"/>
    </location>
</feature>
<sequence>MNHTRFTEFVLLGFGNLHSFSIGVFILFLLIFLFTVMGNLLIILLVSTNVRLQSPMYYFLCHLSSCDLMISASIVPNMLAAIILGGQIITLVGCLTQLYFYSGTTITECFLLSVMSYDRYLAICNPLRYSSIMNLKCQICLSVWPWVLGLTLNITGVLPISNFDFCLDNKIDSFYCDLFPLQKLSCSDTSLVELEVFLFSMPIFILPCVFIIVTYVCIFHTVARIPSTSGKHKTFSTCSSHLIVVGTFYGTLIAKYMVPSKGASLLLNKIISLLHTVFTPLFNPIIYSLRNQDIKKALPFSSVHSNSNMV</sequence>
<proteinExistence type="inferred from homology"/>
<keyword evidence="3 14" id="KW-0716">Sensory transduction</keyword>
<feature type="transmembrane region" description="Helical" evidence="14">
    <location>
        <begin position="20"/>
        <end position="47"/>
    </location>
</feature>
<feature type="transmembrane region" description="Helical" evidence="14">
    <location>
        <begin position="270"/>
        <end position="289"/>
    </location>
</feature>
<dbReference type="PRINTS" id="PR00245">
    <property type="entry name" value="OLFACTORYR"/>
</dbReference>
<organism evidence="16 17">
    <name type="scientific">Engystomops pustulosus</name>
    <name type="common">Tungara frog</name>
    <name type="synonym">Physalaemus pustulosus</name>
    <dbReference type="NCBI Taxonomy" id="76066"/>
    <lineage>
        <taxon>Eukaryota</taxon>
        <taxon>Metazoa</taxon>
        <taxon>Chordata</taxon>
        <taxon>Craniata</taxon>
        <taxon>Vertebrata</taxon>
        <taxon>Euteleostomi</taxon>
        <taxon>Amphibia</taxon>
        <taxon>Batrachia</taxon>
        <taxon>Anura</taxon>
        <taxon>Neobatrachia</taxon>
        <taxon>Hyloidea</taxon>
        <taxon>Leptodactylidae</taxon>
        <taxon>Leiuperinae</taxon>
        <taxon>Engystomops</taxon>
    </lineage>
</organism>
<evidence type="ECO:0000256" key="10">
    <source>
        <dbReference type="ARBA" id="ARBA00023170"/>
    </source>
</evidence>
<evidence type="ECO:0000256" key="11">
    <source>
        <dbReference type="ARBA" id="ARBA00023180"/>
    </source>
</evidence>
<dbReference type="Proteomes" id="UP000824782">
    <property type="component" value="Unassembled WGS sequence"/>
</dbReference>
<evidence type="ECO:0000256" key="6">
    <source>
        <dbReference type="ARBA" id="ARBA00022989"/>
    </source>
</evidence>
<evidence type="ECO:0000256" key="7">
    <source>
        <dbReference type="ARBA" id="ARBA00023040"/>
    </source>
</evidence>
<evidence type="ECO:0000256" key="5">
    <source>
        <dbReference type="ARBA" id="ARBA00022725"/>
    </source>
</evidence>
<dbReference type="EMBL" id="WNYA01000006">
    <property type="protein sequence ID" value="KAG8565837.1"/>
    <property type="molecule type" value="Genomic_DNA"/>
</dbReference>
<dbReference type="SUPFAM" id="SSF81321">
    <property type="entry name" value="Family A G protein-coupled receptor-like"/>
    <property type="match status" value="1"/>
</dbReference>
<evidence type="ECO:0000256" key="4">
    <source>
        <dbReference type="ARBA" id="ARBA00022692"/>
    </source>
</evidence>
<keyword evidence="6 14" id="KW-1133">Transmembrane helix</keyword>
<dbReference type="GO" id="GO:0004930">
    <property type="term" value="F:G protein-coupled receptor activity"/>
    <property type="evidence" value="ECO:0007669"/>
    <property type="project" value="UniProtKB-KW"/>
</dbReference>
<accession>A0AAV7AXC9</accession>
<dbReference type="InterPro" id="IPR000725">
    <property type="entry name" value="Olfact_rcpt"/>
</dbReference>
<comment type="similarity">
    <text evidence="13">Belongs to the G-protein coupled receptor 1 family.</text>
</comment>
<evidence type="ECO:0000256" key="2">
    <source>
        <dbReference type="ARBA" id="ARBA00022475"/>
    </source>
</evidence>
<dbReference type="Pfam" id="PF13853">
    <property type="entry name" value="7tm_4"/>
    <property type="match status" value="1"/>
</dbReference>
<feature type="transmembrane region" description="Helical" evidence="14">
    <location>
        <begin position="68"/>
        <end position="92"/>
    </location>
</feature>
<feature type="transmembrane region" description="Helical" evidence="14">
    <location>
        <begin position="197"/>
        <end position="223"/>
    </location>
</feature>
<evidence type="ECO:0000256" key="8">
    <source>
        <dbReference type="ARBA" id="ARBA00023136"/>
    </source>
</evidence>
<keyword evidence="2 14" id="KW-1003">Cell membrane</keyword>
<keyword evidence="5 14" id="KW-0552">Olfaction</keyword>
<keyword evidence="10 13" id="KW-0675">Receptor</keyword>
<evidence type="ECO:0000256" key="14">
    <source>
        <dbReference type="RuleBase" id="RU363047"/>
    </source>
</evidence>
<feature type="transmembrane region" description="Helical" evidence="14">
    <location>
        <begin position="98"/>
        <end position="118"/>
    </location>
</feature>
<dbReference type="PROSITE" id="PS00237">
    <property type="entry name" value="G_PROTEIN_RECEP_F1_1"/>
    <property type="match status" value="1"/>
</dbReference>
<evidence type="ECO:0000256" key="13">
    <source>
        <dbReference type="RuleBase" id="RU000688"/>
    </source>
</evidence>